<organism evidence="2 3">
    <name type="scientific">Acetobacteroides hydrogenigenes</name>
    <dbReference type="NCBI Taxonomy" id="979970"/>
    <lineage>
        <taxon>Bacteria</taxon>
        <taxon>Pseudomonadati</taxon>
        <taxon>Bacteroidota</taxon>
        <taxon>Bacteroidia</taxon>
        <taxon>Bacteroidales</taxon>
        <taxon>Rikenellaceae</taxon>
        <taxon>Acetobacteroides</taxon>
    </lineage>
</organism>
<feature type="transmembrane region" description="Helical" evidence="1">
    <location>
        <begin position="21"/>
        <end position="48"/>
    </location>
</feature>
<sequence>MSYLRRLFEWIIEKAHSRYGVAILFIAAFFESVFSVFPFMLLFIPLIIANLDRAMFYGKVAAIGGILGATVGYFIGYFAWVDASGDYTAIARFFFDHLPGFSVAAYQSIQGLFDKWGALLVFAAGFVPIPFELVTISSGVFDVNFFFFILSVIVGRGGRYLLIAFLIWRFGAGVKVFIEKYFNWIALGVVASIVIGAVMFSMVL</sequence>
<dbReference type="EMBL" id="SLWB01000004">
    <property type="protein sequence ID" value="TCN70205.1"/>
    <property type="molecule type" value="Genomic_DNA"/>
</dbReference>
<dbReference type="GO" id="GO:0005886">
    <property type="term" value="C:plasma membrane"/>
    <property type="evidence" value="ECO:0007669"/>
    <property type="project" value="TreeGrafter"/>
</dbReference>
<dbReference type="InterPro" id="IPR051311">
    <property type="entry name" value="DedA_domain"/>
</dbReference>
<evidence type="ECO:0000313" key="3">
    <source>
        <dbReference type="Proteomes" id="UP000294830"/>
    </source>
</evidence>
<dbReference type="PANTHER" id="PTHR42709:SF11">
    <property type="entry name" value="DEDA FAMILY PROTEIN"/>
    <property type="match status" value="1"/>
</dbReference>
<gene>
    <name evidence="2" type="ORF">CLV25_104160</name>
</gene>
<keyword evidence="1" id="KW-0472">Membrane</keyword>
<protein>
    <submittedName>
        <fullName evidence="2">Membrane protein YqaA with SNARE-associated domain</fullName>
    </submittedName>
</protein>
<keyword evidence="1" id="KW-1133">Transmembrane helix</keyword>
<dbReference type="OrthoDB" id="9810270at2"/>
<feature type="transmembrane region" description="Helical" evidence="1">
    <location>
        <begin position="184"/>
        <end position="203"/>
    </location>
</feature>
<keyword evidence="1" id="KW-0812">Transmembrane</keyword>
<reference evidence="2 3" key="1">
    <citation type="submission" date="2019-03" db="EMBL/GenBank/DDBJ databases">
        <title>Genomic Encyclopedia of Archaeal and Bacterial Type Strains, Phase II (KMG-II): from individual species to whole genera.</title>
        <authorList>
            <person name="Goeker M."/>
        </authorList>
    </citation>
    <scope>NUCLEOTIDE SEQUENCE [LARGE SCALE GENOMIC DNA]</scope>
    <source>
        <strain evidence="2 3">RL-C</strain>
    </source>
</reference>
<dbReference type="RefSeq" id="WP_131838759.1">
    <property type="nucleotide sequence ID" value="NZ_SLWB01000004.1"/>
</dbReference>
<name>A0A4R2ENX6_9BACT</name>
<dbReference type="AlphaFoldDB" id="A0A4R2ENX6"/>
<feature type="transmembrane region" description="Helical" evidence="1">
    <location>
        <begin position="60"/>
        <end position="81"/>
    </location>
</feature>
<dbReference type="PANTHER" id="PTHR42709">
    <property type="entry name" value="ALKALINE PHOSPHATASE LIKE PROTEIN"/>
    <property type="match status" value="1"/>
</dbReference>
<keyword evidence="3" id="KW-1185">Reference proteome</keyword>
<dbReference type="Proteomes" id="UP000294830">
    <property type="component" value="Unassembled WGS sequence"/>
</dbReference>
<proteinExistence type="predicted"/>
<comment type="caution">
    <text evidence="2">The sequence shown here is derived from an EMBL/GenBank/DDBJ whole genome shotgun (WGS) entry which is preliminary data.</text>
</comment>
<evidence type="ECO:0000313" key="2">
    <source>
        <dbReference type="EMBL" id="TCN70205.1"/>
    </source>
</evidence>
<evidence type="ECO:0000256" key="1">
    <source>
        <dbReference type="SAM" id="Phobius"/>
    </source>
</evidence>
<accession>A0A4R2ENX6</accession>